<dbReference type="InterPro" id="IPR000182">
    <property type="entry name" value="GNAT_dom"/>
</dbReference>
<organism evidence="2 3">
    <name type="scientific">Polyplax serrata</name>
    <name type="common">Common mouse louse</name>
    <dbReference type="NCBI Taxonomy" id="468196"/>
    <lineage>
        <taxon>Eukaryota</taxon>
        <taxon>Metazoa</taxon>
        <taxon>Ecdysozoa</taxon>
        <taxon>Arthropoda</taxon>
        <taxon>Hexapoda</taxon>
        <taxon>Insecta</taxon>
        <taxon>Pterygota</taxon>
        <taxon>Neoptera</taxon>
        <taxon>Paraneoptera</taxon>
        <taxon>Psocodea</taxon>
        <taxon>Troctomorpha</taxon>
        <taxon>Phthiraptera</taxon>
        <taxon>Anoplura</taxon>
        <taxon>Polyplacidae</taxon>
        <taxon>Polyplax</taxon>
    </lineage>
</organism>
<name>A0AAN8S1F7_POLSC</name>
<comment type="caution">
    <text evidence="2">The sequence shown here is derived from an EMBL/GenBank/DDBJ whole genome shotgun (WGS) entry which is preliminary data.</text>
</comment>
<dbReference type="Pfam" id="PF00583">
    <property type="entry name" value="Acetyltransf_1"/>
    <property type="match status" value="1"/>
</dbReference>
<evidence type="ECO:0000259" key="1">
    <source>
        <dbReference type="PROSITE" id="PS51186"/>
    </source>
</evidence>
<feature type="domain" description="N-acetyltransferase" evidence="1">
    <location>
        <begin position="19"/>
        <end position="168"/>
    </location>
</feature>
<accession>A0AAN8S1F7</accession>
<dbReference type="EMBL" id="JAWJWE010000003">
    <property type="protein sequence ID" value="KAK6639048.1"/>
    <property type="molecule type" value="Genomic_DNA"/>
</dbReference>
<reference evidence="2 3" key="1">
    <citation type="submission" date="2023-10" db="EMBL/GenBank/DDBJ databases">
        <title>Genomes of two closely related lineages of the louse Polyplax serrata with different host specificities.</title>
        <authorList>
            <person name="Martinu J."/>
            <person name="Tarabai H."/>
            <person name="Stefka J."/>
            <person name="Hypsa V."/>
        </authorList>
    </citation>
    <scope>NUCLEOTIDE SEQUENCE [LARGE SCALE GENOMIC DNA]</scope>
    <source>
        <strain evidence="2">HR10_N</strain>
    </source>
</reference>
<dbReference type="SUPFAM" id="SSF55729">
    <property type="entry name" value="Acyl-CoA N-acyltransferases (Nat)"/>
    <property type="match status" value="1"/>
</dbReference>
<dbReference type="GO" id="GO:0008080">
    <property type="term" value="F:N-acetyltransferase activity"/>
    <property type="evidence" value="ECO:0007669"/>
    <property type="project" value="InterPro"/>
</dbReference>
<dbReference type="InterPro" id="IPR016181">
    <property type="entry name" value="Acyl_CoA_acyltransferase"/>
</dbReference>
<dbReference type="PROSITE" id="PS51186">
    <property type="entry name" value="GNAT"/>
    <property type="match status" value="1"/>
</dbReference>
<dbReference type="AlphaFoldDB" id="A0AAN8S1F7"/>
<dbReference type="CDD" id="cd04301">
    <property type="entry name" value="NAT_SF"/>
    <property type="match status" value="1"/>
</dbReference>
<dbReference type="Proteomes" id="UP001372834">
    <property type="component" value="Unassembled WGS sequence"/>
</dbReference>
<sequence length="354" mass="39978">MGECVSGHQLESDGSTYHVEPLHNKPYLINACVELINLEWKRSFEARKRSIAGSSENFPMSLLLLTDSNNTKVVGHCKISKLPLSETKVFVETVVIHPKLRGKGLGKFLMSEVEALAKRKNIRWIYLSTKGQEEFYRKLGYVECPPITLYGSKDVDEGSSQPERIRLTSTVQSNNSSDIDDGTGVISCVHSEMQFEDAISTIEREHEDVLNHSLKLNQSSLDQSSLTDASMEDSIFNEKSIQDDEQGIIKRNLLQHRTLGPLELSEEIVKVSNKLRDGYNPLRTGFQIEKEHQQKRRCSGLMTFDNVHHLSAKYPQTRTIDLPKDNSSSVCQQVLPEVVPPHVESTITFDTFNC</sequence>
<gene>
    <name evidence="2" type="ORF">RUM43_007318</name>
</gene>
<dbReference type="GO" id="GO:1905502">
    <property type="term" value="F:acetyl-CoA binding"/>
    <property type="evidence" value="ECO:0007669"/>
    <property type="project" value="TreeGrafter"/>
</dbReference>
<proteinExistence type="predicted"/>
<dbReference type="GO" id="GO:0005737">
    <property type="term" value="C:cytoplasm"/>
    <property type="evidence" value="ECO:0007669"/>
    <property type="project" value="TreeGrafter"/>
</dbReference>
<dbReference type="PANTHER" id="PTHR13538">
    <property type="entry name" value="N-ACETYLTRANSFERASE 6"/>
    <property type="match status" value="1"/>
</dbReference>
<dbReference type="InterPro" id="IPR039840">
    <property type="entry name" value="NAA80"/>
</dbReference>
<evidence type="ECO:0000313" key="3">
    <source>
        <dbReference type="Proteomes" id="UP001372834"/>
    </source>
</evidence>
<dbReference type="Gene3D" id="3.40.630.30">
    <property type="match status" value="1"/>
</dbReference>
<protein>
    <recommendedName>
        <fullName evidence="1">N-acetyltransferase domain-containing protein</fullName>
    </recommendedName>
</protein>
<dbReference type="PANTHER" id="PTHR13538:SF4">
    <property type="entry name" value="N-ALPHA-ACETYLTRANSFERASE 80"/>
    <property type="match status" value="1"/>
</dbReference>
<evidence type="ECO:0000313" key="2">
    <source>
        <dbReference type="EMBL" id="KAK6639048.1"/>
    </source>
</evidence>